<dbReference type="RefSeq" id="WP_284298501.1">
    <property type="nucleotide sequence ID" value="NZ_BSSV01000004.1"/>
</dbReference>
<protein>
    <submittedName>
        <fullName evidence="2">Outer membrane protein</fullName>
    </submittedName>
</protein>
<sequence length="251" mass="27050">MKKALLAASCAAMLSASAHADFLGIYIGGSVWDQEASGVFGEKDNLVDFNLEDDKKNSYYIAFEHPVPLIPNVKVAVSDLDTQGQTVLAEDFTFQGETFPAGSSVEGTLDLSYVDYTFYYEILDNGLVSLDLGLTGRDVDGFAGVEGTVDVVTLTADEDFSGIVPMLYGAAEIGLPFTGLSLFGEANLLAFDDHSFYDAQVGVAYELIDNLAVDMSIFVGYRQVVLDIEDVDDVYADVDFKGVFAGAEIHF</sequence>
<comment type="caution">
    <text evidence="2">The sequence shown here is derived from an EMBL/GenBank/DDBJ whole genome shotgun (WGS) entry which is preliminary data.</text>
</comment>
<dbReference type="InterPro" id="IPR026387">
    <property type="entry name" value="OMP_w_GlyGly"/>
</dbReference>
<evidence type="ECO:0000256" key="1">
    <source>
        <dbReference type="SAM" id="SignalP"/>
    </source>
</evidence>
<dbReference type="Proteomes" id="UP001157134">
    <property type="component" value="Unassembled WGS sequence"/>
</dbReference>
<evidence type="ECO:0000313" key="2">
    <source>
        <dbReference type="EMBL" id="GLX85943.1"/>
    </source>
</evidence>
<evidence type="ECO:0000313" key="3">
    <source>
        <dbReference type="Proteomes" id="UP001157134"/>
    </source>
</evidence>
<dbReference type="NCBIfam" id="TIGR04219">
    <property type="entry name" value="OMP_w_GlyGly"/>
    <property type="match status" value="1"/>
</dbReference>
<reference evidence="2 3" key="1">
    <citation type="submission" date="2023-03" db="EMBL/GenBank/DDBJ databases">
        <title>Thalassotalea loyana LMG 22536T draft genome sequence.</title>
        <authorList>
            <person name="Sawabe T."/>
        </authorList>
    </citation>
    <scope>NUCLEOTIDE SEQUENCE [LARGE SCALE GENOMIC DNA]</scope>
    <source>
        <strain evidence="2 3">LMG 22536</strain>
    </source>
</reference>
<name>A0ABQ6HCX2_9GAMM</name>
<gene>
    <name evidence="2" type="ORF">tloyanaT_21950</name>
</gene>
<organism evidence="2 3">
    <name type="scientific">Thalassotalea loyana</name>
    <dbReference type="NCBI Taxonomy" id="280483"/>
    <lineage>
        <taxon>Bacteria</taxon>
        <taxon>Pseudomonadati</taxon>
        <taxon>Pseudomonadota</taxon>
        <taxon>Gammaproteobacteria</taxon>
        <taxon>Alteromonadales</taxon>
        <taxon>Colwelliaceae</taxon>
        <taxon>Thalassotalea</taxon>
    </lineage>
</organism>
<feature type="signal peptide" evidence="1">
    <location>
        <begin position="1"/>
        <end position="20"/>
    </location>
</feature>
<proteinExistence type="predicted"/>
<feature type="chain" id="PRO_5046267826" evidence="1">
    <location>
        <begin position="21"/>
        <end position="251"/>
    </location>
</feature>
<accession>A0ABQ6HCX2</accession>
<keyword evidence="3" id="KW-1185">Reference proteome</keyword>
<dbReference type="EMBL" id="BSSV01000004">
    <property type="protein sequence ID" value="GLX85943.1"/>
    <property type="molecule type" value="Genomic_DNA"/>
</dbReference>
<keyword evidence="1" id="KW-0732">Signal</keyword>